<protein>
    <submittedName>
        <fullName evidence="3">Uncharacterized protein</fullName>
    </submittedName>
</protein>
<organism evidence="2 3">
    <name type="scientific">Steinernema glaseri</name>
    <dbReference type="NCBI Taxonomy" id="37863"/>
    <lineage>
        <taxon>Eukaryota</taxon>
        <taxon>Metazoa</taxon>
        <taxon>Ecdysozoa</taxon>
        <taxon>Nematoda</taxon>
        <taxon>Chromadorea</taxon>
        <taxon>Rhabditida</taxon>
        <taxon>Tylenchina</taxon>
        <taxon>Panagrolaimomorpha</taxon>
        <taxon>Strongyloidoidea</taxon>
        <taxon>Steinernematidae</taxon>
        <taxon>Steinernema</taxon>
    </lineage>
</organism>
<proteinExistence type="predicted"/>
<dbReference type="Proteomes" id="UP000095287">
    <property type="component" value="Unplaced"/>
</dbReference>
<evidence type="ECO:0000313" key="3">
    <source>
        <dbReference type="WBParaSite" id="L893_g27267.t1"/>
    </source>
</evidence>
<feature type="region of interest" description="Disordered" evidence="1">
    <location>
        <begin position="1"/>
        <end position="24"/>
    </location>
</feature>
<name>A0A1I7ZL29_9BILA</name>
<accession>A0A1I7ZL29</accession>
<dbReference type="AlphaFoldDB" id="A0A1I7ZL29"/>
<feature type="compositionally biased region" description="Basic and acidic residues" evidence="1">
    <location>
        <begin position="9"/>
        <end position="22"/>
    </location>
</feature>
<reference evidence="3" key="1">
    <citation type="submission" date="2016-11" db="UniProtKB">
        <authorList>
            <consortium name="WormBaseParasite"/>
        </authorList>
    </citation>
    <scope>IDENTIFICATION</scope>
</reference>
<evidence type="ECO:0000313" key="2">
    <source>
        <dbReference type="Proteomes" id="UP000095287"/>
    </source>
</evidence>
<sequence length="106" mass="11817">MPYISPLRWDSKKATREGHIEGNDGNVSAECGGIEQFQRWRSQGPKFCESSLGFPEIALRTTRSESSSPSEHPGPLIIRLNEPRRIRVIAAAHNVIRGRVPRRGGV</sequence>
<dbReference type="WBParaSite" id="L893_g27267.t1">
    <property type="protein sequence ID" value="L893_g27267.t1"/>
    <property type="gene ID" value="L893_g27267"/>
</dbReference>
<evidence type="ECO:0000256" key="1">
    <source>
        <dbReference type="SAM" id="MobiDB-lite"/>
    </source>
</evidence>
<keyword evidence="2" id="KW-1185">Reference proteome</keyword>